<keyword evidence="9" id="KW-1185">Reference proteome</keyword>
<dbReference type="InterPro" id="IPR050438">
    <property type="entry name" value="LMW_PTPase"/>
</dbReference>
<comment type="similarity">
    <text evidence="1">Belongs to the low molecular weight phosphotyrosine protein phosphatase family.</text>
</comment>
<keyword evidence="3 8" id="KW-0378">Hydrolase</keyword>
<dbReference type="Proteomes" id="UP000494115">
    <property type="component" value="Unassembled WGS sequence"/>
</dbReference>
<evidence type="ECO:0000256" key="1">
    <source>
        <dbReference type="ARBA" id="ARBA00011063"/>
    </source>
</evidence>
<reference evidence="8 9" key="1">
    <citation type="submission" date="2020-04" db="EMBL/GenBank/DDBJ databases">
        <authorList>
            <person name="De Canck E."/>
        </authorList>
    </citation>
    <scope>NUCLEOTIDE SEQUENCE [LARGE SCALE GENOMIC DNA]</scope>
    <source>
        <strain evidence="8 9">LMG 28138</strain>
    </source>
</reference>
<gene>
    <name evidence="8" type="primary">ptp</name>
    <name evidence="8" type="ORF">LMG28138_01335</name>
</gene>
<feature type="active site" description="Nucleophile" evidence="6">
    <location>
        <position position="8"/>
    </location>
</feature>
<evidence type="ECO:0000256" key="4">
    <source>
        <dbReference type="ARBA" id="ARBA00022912"/>
    </source>
</evidence>
<dbReference type="InterPro" id="IPR036196">
    <property type="entry name" value="Ptyr_pPase_sf"/>
</dbReference>
<dbReference type="PRINTS" id="PR00719">
    <property type="entry name" value="LMWPTPASE"/>
</dbReference>
<keyword evidence="4" id="KW-0904">Protein phosphatase</keyword>
<sequence length="153" mass="16838">MDTLLVLCTGNLCRSPMAAAVLQRALPALHVMSAGFKVHPFESADALAVRLMRERGYDLGTHRTQPLSSWMVRAANLILVMETSQRCIVETLYPGSRGKVFRLADTQGLDVPDPYGRGEAAFRHALQLIEAGAVSWIDRLTRLTSKSLSKDVD</sequence>
<dbReference type="Pfam" id="PF01451">
    <property type="entry name" value="LMWPc"/>
    <property type="match status" value="1"/>
</dbReference>
<protein>
    <recommendedName>
        <fullName evidence="2">protein-tyrosine-phosphatase</fullName>
        <ecNumber evidence="2">3.1.3.48</ecNumber>
    </recommendedName>
</protein>
<accession>A0A6S7B720</accession>
<evidence type="ECO:0000256" key="6">
    <source>
        <dbReference type="PIRSR" id="PIRSR617867-1"/>
    </source>
</evidence>
<feature type="active site" evidence="6">
    <location>
        <position position="14"/>
    </location>
</feature>
<evidence type="ECO:0000259" key="7">
    <source>
        <dbReference type="SMART" id="SM00226"/>
    </source>
</evidence>
<dbReference type="CDD" id="cd16343">
    <property type="entry name" value="LMWPTP"/>
    <property type="match status" value="1"/>
</dbReference>
<evidence type="ECO:0000256" key="3">
    <source>
        <dbReference type="ARBA" id="ARBA00022801"/>
    </source>
</evidence>
<evidence type="ECO:0000256" key="2">
    <source>
        <dbReference type="ARBA" id="ARBA00013064"/>
    </source>
</evidence>
<evidence type="ECO:0000313" key="8">
    <source>
        <dbReference type="EMBL" id="CAB3781790.1"/>
    </source>
</evidence>
<dbReference type="PANTHER" id="PTHR11717:SF31">
    <property type="entry name" value="LOW MOLECULAR WEIGHT PROTEIN-TYROSINE-PHOSPHATASE ETP-RELATED"/>
    <property type="match status" value="1"/>
</dbReference>
<feature type="active site" description="Proton donor" evidence="6">
    <location>
        <position position="113"/>
    </location>
</feature>
<dbReference type="SMART" id="SM00226">
    <property type="entry name" value="LMWPc"/>
    <property type="match status" value="1"/>
</dbReference>
<dbReference type="RefSeq" id="WP_175103944.1">
    <property type="nucleotide sequence ID" value="NZ_CADIKM010000004.1"/>
</dbReference>
<proteinExistence type="inferred from homology"/>
<dbReference type="InterPro" id="IPR023485">
    <property type="entry name" value="Ptyr_pPase"/>
</dbReference>
<comment type="catalytic activity">
    <reaction evidence="5">
        <text>O-phospho-L-tyrosyl-[protein] + H2O = L-tyrosyl-[protein] + phosphate</text>
        <dbReference type="Rhea" id="RHEA:10684"/>
        <dbReference type="Rhea" id="RHEA-COMP:10136"/>
        <dbReference type="Rhea" id="RHEA-COMP:20101"/>
        <dbReference type="ChEBI" id="CHEBI:15377"/>
        <dbReference type="ChEBI" id="CHEBI:43474"/>
        <dbReference type="ChEBI" id="CHEBI:46858"/>
        <dbReference type="ChEBI" id="CHEBI:61978"/>
        <dbReference type="EC" id="3.1.3.48"/>
    </reaction>
</comment>
<dbReference type="AlphaFoldDB" id="A0A6S7B720"/>
<evidence type="ECO:0000313" key="9">
    <source>
        <dbReference type="Proteomes" id="UP000494115"/>
    </source>
</evidence>
<dbReference type="SUPFAM" id="SSF52788">
    <property type="entry name" value="Phosphotyrosine protein phosphatases I"/>
    <property type="match status" value="1"/>
</dbReference>
<dbReference type="EMBL" id="CADIKM010000004">
    <property type="protein sequence ID" value="CAB3781790.1"/>
    <property type="molecule type" value="Genomic_DNA"/>
</dbReference>
<dbReference type="Gene3D" id="3.40.50.2300">
    <property type="match status" value="1"/>
</dbReference>
<dbReference type="PANTHER" id="PTHR11717">
    <property type="entry name" value="LOW MOLECULAR WEIGHT PROTEIN TYROSINE PHOSPHATASE"/>
    <property type="match status" value="1"/>
</dbReference>
<evidence type="ECO:0000256" key="5">
    <source>
        <dbReference type="ARBA" id="ARBA00051722"/>
    </source>
</evidence>
<feature type="domain" description="Phosphotyrosine protein phosphatase I" evidence="7">
    <location>
        <begin position="2"/>
        <end position="139"/>
    </location>
</feature>
<organism evidence="8 9">
    <name type="scientific">Pararobbsia alpina</name>
    <dbReference type="NCBI Taxonomy" id="621374"/>
    <lineage>
        <taxon>Bacteria</taxon>
        <taxon>Pseudomonadati</taxon>
        <taxon>Pseudomonadota</taxon>
        <taxon>Betaproteobacteria</taxon>
        <taxon>Burkholderiales</taxon>
        <taxon>Burkholderiaceae</taxon>
        <taxon>Pararobbsia</taxon>
    </lineage>
</organism>
<dbReference type="GO" id="GO:0004725">
    <property type="term" value="F:protein tyrosine phosphatase activity"/>
    <property type="evidence" value="ECO:0007669"/>
    <property type="project" value="UniProtKB-EC"/>
</dbReference>
<dbReference type="EC" id="3.1.3.48" evidence="2"/>
<name>A0A6S7B720_9BURK</name>
<dbReference type="InterPro" id="IPR017867">
    <property type="entry name" value="Tyr_phospatase_low_mol_wt"/>
</dbReference>